<dbReference type="Proteomes" id="UP000094707">
    <property type="component" value="Chromosome I"/>
</dbReference>
<dbReference type="SUPFAM" id="SSF89550">
    <property type="entry name" value="PHP domain-like"/>
    <property type="match status" value="1"/>
</dbReference>
<sequence length="212" mass="23846">MKYDFHTHSKYSADGQGEPELMVKKAIEQGLSGIAVTDHNTIRGGVEAKKYETSDFEVIVGSEIMTDRGEVIGLFLSEEVKYRSFMDVVDEIKNQNGFVIVPHPFDTIRGKSVFPKEEDVRFIDNMEVFNSRCVLTNYNKKAEDFAGKNAVNIIAGSDAHFLREIGSGGVVTESEDIYEAVAKGDFKVFGRRSTPVNMGLSEILRFWKMLRE</sequence>
<dbReference type="CDD" id="cd07432">
    <property type="entry name" value="PHP_HisPPase"/>
    <property type="match status" value="1"/>
</dbReference>
<keyword evidence="3" id="KW-1185">Reference proteome</keyword>
<dbReference type="EMBL" id="LT607756">
    <property type="protein sequence ID" value="SCG84878.1"/>
    <property type="molecule type" value="Genomic_DNA"/>
</dbReference>
<gene>
    <name evidence="2" type="ORF">MCBB_0297</name>
</gene>
<reference evidence="2 3" key="1">
    <citation type="submission" date="2016-08" db="EMBL/GenBank/DDBJ databases">
        <authorList>
            <person name="Seilhamer J.J."/>
        </authorList>
    </citation>
    <scope>NUCLEOTIDE SEQUENCE [LARGE SCALE GENOMIC DNA]</scope>
    <source>
        <strain evidence="2">Buetzberg</strain>
    </source>
</reference>
<dbReference type="OrthoDB" id="63337at2157"/>
<dbReference type="GeneID" id="30411161"/>
<dbReference type="PANTHER" id="PTHR42924">
    <property type="entry name" value="EXONUCLEASE"/>
    <property type="match status" value="1"/>
</dbReference>
<feature type="domain" description="Polymerase/histidinol phosphatase N-terminal" evidence="1">
    <location>
        <begin position="3"/>
        <end position="68"/>
    </location>
</feature>
<dbReference type="GO" id="GO:0035312">
    <property type="term" value="F:5'-3' DNA exonuclease activity"/>
    <property type="evidence" value="ECO:0007669"/>
    <property type="project" value="TreeGrafter"/>
</dbReference>
<proteinExistence type="predicted"/>
<organism evidence="2 3">
    <name type="scientific">Methanobacterium congolense</name>
    <dbReference type="NCBI Taxonomy" id="118062"/>
    <lineage>
        <taxon>Archaea</taxon>
        <taxon>Methanobacteriati</taxon>
        <taxon>Methanobacteriota</taxon>
        <taxon>Methanomada group</taxon>
        <taxon>Methanobacteria</taxon>
        <taxon>Methanobacteriales</taxon>
        <taxon>Methanobacteriaceae</taxon>
        <taxon>Methanobacterium</taxon>
    </lineage>
</organism>
<evidence type="ECO:0000313" key="2">
    <source>
        <dbReference type="EMBL" id="SCG84878.1"/>
    </source>
</evidence>
<dbReference type="Pfam" id="PF13263">
    <property type="entry name" value="PHP_C"/>
    <property type="match status" value="1"/>
</dbReference>
<protein>
    <recommendedName>
        <fullName evidence="1">Polymerase/histidinol phosphatase N-terminal domain-containing protein</fullName>
    </recommendedName>
</protein>
<evidence type="ECO:0000259" key="1">
    <source>
        <dbReference type="SMART" id="SM00481"/>
    </source>
</evidence>
<dbReference type="InterPro" id="IPR003141">
    <property type="entry name" value="Pol/His_phosphatase_N"/>
</dbReference>
<dbReference type="AlphaFoldDB" id="A0A1D3L005"/>
<dbReference type="STRING" id="118062.MCBB_0297"/>
<dbReference type="InterPro" id="IPR052018">
    <property type="entry name" value="PHP_domain"/>
</dbReference>
<dbReference type="InterPro" id="IPR016195">
    <property type="entry name" value="Pol/histidinol_Pase-like"/>
</dbReference>
<name>A0A1D3L005_9EURY</name>
<evidence type="ECO:0000313" key="3">
    <source>
        <dbReference type="Proteomes" id="UP000094707"/>
    </source>
</evidence>
<dbReference type="PANTHER" id="PTHR42924:SF3">
    <property type="entry name" value="POLYMERASE_HISTIDINOL PHOSPHATASE N-TERMINAL DOMAIN-CONTAINING PROTEIN"/>
    <property type="match status" value="1"/>
</dbReference>
<accession>A0A1D3L005</accession>
<dbReference type="Gene3D" id="3.20.20.140">
    <property type="entry name" value="Metal-dependent hydrolases"/>
    <property type="match status" value="1"/>
</dbReference>
<dbReference type="RefSeq" id="WP_071905945.1">
    <property type="nucleotide sequence ID" value="NZ_LT607756.1"/>
</dbReference>
<dbReference type="SMART" id="SM00481">
    <property type="entry name" value="POLIIIAc"/>
    <property type="match status" value="1"/>
</dbReference>
<dbReference type="PATRIC" id="fig|129848.4.peg.301"/>
<dbReference type="GO" id="GO:0004534">
    <property type="term" value="F:5'-3' RNA exonuclease activity"/>
    <property type="evidence" value="ECO:0007669"/>
    <property type="project" value="TreeGrafter"/>
</dbReference>
<dbReference type="KEGG" id="mcub:MCBB_0297"/>
<dbReference type="Pfam" id="PF02811">
    <property type="entry name" value="PHP"/>
    <property type="match status" value="1"/>
</dbReference>
<dbReference type="InterPro" id="IPR004013">
    <property type="entry name" value="PHP_dom"/>
</dbReference>